<evidence type="ECO:0000313" key="2">
    <source>
        <dbReference type="Proteomes" id="UP001565927"/>
    </source>
</evidence>
<dbReference type="Pfam" id="PF14561">
    <property type="entry name" value="TPR_20"/>
    <property type="match status" value="1"/>
</dbReference>
<dbReference type="Gene3D" id="3.40.30.10">
    <property type="entry name" value="Glutaredoxin"/>
    <property type="match status" value="1"/>
</dbReference>
<dbReference type="InterPro" id="IPR036249">
    <property type="entry name" value="Thioredoxin-like_sf"/>
</dbReference>
<dbReference type="SUPFAM" id="SSF48452">
    <property type="entry name" value="TPR-like"/>
    <property type="match status" value="1"/>
</dbReference>
<dbReference type="InterPro" id="IPR011990">
    <property type="entry name" value="TPR-like_helical_dom_sf"/>
</dbReference>
<comment type="caution">
    <text evidence="1">The sequence shown here is derived from an EMBL/GenBank/DDBJ whole genome shotgun (WGS) entry which is preliminary data.</text>
</comment>
<dbReference type="SUPFAM" id="SSF52833">
    <property type="entry name" value="Thioredoxin-like"/>
    <property type="match status" value="1"/>
</dbReference>
<sequence>MTTQPTPPNAQLNLRGAVDLGALAARSTRREEVARRAAADPGTAGPASPFVVDVTEETFADLVQGSVQVPLVLDLWAEGYDTGAEALQALAQEYAGAFLLGRIDAQAEPGLAQSLVQSLQARAIPLVAAIVKGQPIPLFTGSYPSAEEIRPVLEEVLRVAEANGVTGRVEGAGTAAGTQGEPEAPPVPPLHAEALAAVEAGDYDAATAAWTKALAQDPRDAGATEGLARVGVLRRVAGVDLSEARAAAAAAPDDVQAQILAADLDLVGGHVEDAFARLLGMVQRTAGEERDAVRTHLVDLFAVVGTSDPRVVTARQALTRALF</sequence>
<gene>
    <name evidence="1" type="ORF">AB2L27_16335</name>
</gene>
<evidence type="ECO:0000313" key="1">
    <source>
        <dbReference type="EMBL" id="MEZ0166330.1"/>
    </source>
</evidence>
<dbReference type="Proteomes" id="UP001565927">
    <property type="component" value="Unassembled WGS sequence"/>
</dbReference>
<name>A0ABV4H432_9ACTN</name>
<protein>
    <submittedName>
        <fullName evidence="1">Co-chaperone YbbN</fullName>
    </submittedName>
</protein>
<dbReference type="Gene3D" id="1.25.40.10">
    <property type="entry name" value="Tetratricopeptide repeat domain"/>
    <property type="match status" value="1"/>
</dbReference>
<keyword evidence="2" id="KW-1185">Reference proteome</keyword>
<reference evidence="1 2" key="1">
    <citation type="submission" date="2024-07" db="EMBL/GenBank/DDBJ databases">
        <authorList>
            <person name="Thanompreechachai J."/>
            <person name="Duangmal K."/>
        </authorList>
    </citation>
    <scope>NUCLEOTIDE SEQUENCE [LARGE SCALE GENOMIC DNA]</scope>
    <source>
        <strain evidence="1 2">LSe6-4</strain>
    </source>
</reference>
<organism evidence="1 2">
    <name type="scientific">Kineococcus halophytocola</name>
    <dbReference type="NCBI Taxonomy" id="3234027"/>
    <lineage>
        <taxon>Bacteria</taxon>
        <taxon>Bacillati</taxon>
        <taxon>Actinomycetota</taxon>
        <taxon>Actinomycetes</taxon>
        <taxon>Kineosporiales</taxon>
        <taxon>Kineosporiaceae</taxon>
        <taxon>Kineococcus</taxon>
    </lineage>
</organism>
<dbReference type="EMBL" id="JBGFTU010000020">
    <property type="protein sequence ID" value="MEZ0166330.1"/>
    <property type="molecule type" value="Genomic_DNA"/>
</dbReference>
<dbReference type="RefSeq" id="WP_370442550.1">
    <property type="nucleotide sequence ID" value="NZ_JBGFTU010000020.1"/>
</dbReference>
<accession>A0ABV4H432</accession>
<proteinExistence type="predicted"/>